<evidence type="ECO:0000256" key="3">
    <source>
        <dbReference type="ARBA" id="ARBA00017770"/>
    </source>
</evidence>
<evidence type="ECO:0000313" key="12">
    <source>
        <dbReference type="Proteomes" id="UP000321570"/>
    </source>
</evidence>
<dbReference type="InterPro" id="IPR012340">
    <property type="entry name" value="NA-bd_OB-fold"/>
</dbReference>
<evidence type="ECO:0000256" key="4">
    <source>
        <dbReference type="ARBA" id="ARBA00022705"/>
    </source>
</evidence>
<dbReference type="InterPro" id="IPR040184">
    <property type="entry name" value="Mcm10"/>
</dbReference>
<dbReference type="GO" id="GO:0008270">
    <property type="term" value="F:zinc ion binding"/>
    <property type="evidence" value="ECO:0007669"/>
    <property type="project" value="UniProtKB-KW"/>
</dbReference>
<dbReference type="Gene3D" id="2.40.50.140">
    <property type="entry name" value="Nucleic acid-binding proteins"/>
    <property type="match status" value="1"/>
</dbReference>
<feature type="region of interest" description="Disordered" evidence="9">
    <location>
        <begin position="1"/>
        <end position="40"/>
    </location>
</feature>
<reference evidence="11 12" key="1">
    <citation type="submission" date="2019-07" db="EMBL/GenBank/DDBJ databases">
        <authorList>
            <person name="Jastrzebski P J."/>
            <person name="Paukszto L."/>
            <person name="Jastrzebski P J."/>
        </authorList>
    </citation>
    <scope>NUCLEOTIDE SEQUENCE [LARGE SCALE GENOMIC DNA]</scope>
    <source>
        <strain evidence="11 12">WMS-il1</strain>
    </source>
</reference>
<evidence type="ECO:0000256" key="2">
    <source>
        <dbReference type="ARBA" id="ARBA00009679"/>
    </source>
</evidence>
<evidence type="ECO:0000256" key="7">
    <source>
        <dbReference type="ARBA" id="ARBA00022833"/>
    </source>
</evidence>
<keyword evidence="8" id="KW-0539">Nucleus</keyword>
<dbReference type="PANTHER" id="PTHR13454:SF11">
    <property type="entry name" value="PROTEIN MCM10 HOMOLOG"/>
    <property type="match status" value="1"/>
</dbReference>
<keyword evidence="5" id="KW-0479">Metal-binding</keyword>
<dbReference type="Pfam" id="PF22379">
    <property type="entry name" value="OB_MCM10"/>
    <property type="match status" value="1"/>
</dbReference>
<dbReference type="SMART" id="SM01280">
    <property type="entry name" value="Mcm10"/>
    <property type="match status" value="1"/>
</dbReference>
<dbReference type="InterPro" id="IPR015408">
    <property type="entry name" value="Znf_Mcm10/DnaG"/>
</dbReference>
<dbReference type="Pfam" id="PF24863">
    <property type="entry name" value="zf-CCCH_Mcm10"/>
    <property type="match status" value="1"/>
</dbReference>
<accession>A0A564YG19</accession>
<dbReference type="InterPro" id="IPR015411">
    <property type="entry name" value="Rep_factor_Mcm10_C"/>
</dbReference>
<evidence type="ECO:0000256" key="9">
    <source>
        <dbReference type="SAM" id="MobiDB-lite"/>
    </source>
</evidence>
<name>A0A564YG19_HYMDI</name>
<comment type="subcellular location">
    <subcellularLocation>
        <location evidence="1">Nucleus</location>
    </subcellularLocation>
</comment>
<keyword evidence="4" id="KW-0235">DNA replication</keyword>
<dbReference type="GO" id="GO:0006270">
    <property type="term" value="P:DNA replication initiation"/>
    <property type="evidence" value="ECO:0007669"/>
    <property type="project" value="InterPro"/>
</dbReference>
<dbReference type="Pfam" id="PF09332">
    <property type="entry name" value="Mcm10"/>
    <property type="match status" value="1"/>
</dbReference>
<keyword evidence="12" id="KW-1185">Reference proteome</keyword>
<gene>
    <name evidence="11" type="ORF">WMSIL1_LOCUS6106</name>
</gene>
<proteinExistence type="inferred from homology"/>
<evidence type="ECO:0000256" key="1">
    <source>
        <dbReference type="ARBA" id="ARBA00004123"/>
    </source>
</evidence>
<dbReference type="EMBL" id="CABIJS010000210">
    <property type="protein sequence ID" value="VUZ46242.1"/>
    <property type="molecule type" value="Genomic_DNA"/>
</dbReference>
<evidence type="ECO:0000256" key="6">
    <source>
        <dbReference type="ARBA" id="ARBA00022771"/>
    </source>
</evidence>
<dbReference type="GO" id="GO:0003697">
    <property type="term" value="F:single-stranded DNA binding"/>
    <property type="evidence" value="ECO:0007669"/>
    <property type="project" value="InterPro"/>
</dbReference>
<keyword evidence="6" id="KW-0863">Zinc-finger</keyword>
<dbReference type="GO" id="GO:0003688">
    <property type="term" value="F:DNA replication origin binding"/>
    <property type="evidence" value="ECO:0007669"/>
    <property type="project" value="TreeGrafter"/>
</dbReference>
<dbReference type="InterPro" id="IPR056791">
    <property type="entry name" value="Znf_Mcm10_C"/>
</dbReference>
<dbReference type="InterPro" id="IPR055065">
    <property type="entry name" value="OB_MCM10"/>
</dbReference>
<feature type="domain" description="Replication factor Mcm10 C-terminal" evidence="10">
    <location>
        <begin position="441"/>
        <end position="817"/>
    </location>
</feature>
<protein>
    <recommendedName>
        <fullName evidence="3">Protein MCM10 homolog</fullName>
    </recommendedName>
</protein>
<sequence>MTADEISDFLAHSDGESSGGSDWNDVKDEEEFEKEKNAAQVQEGFGKSQINIEALDPSCSQLFQKTAMKDIGVAKLFETVPVVPMPNNDNILGYSDVYHSALNEYGQKIHDTMVKVAADRYERRVEREVEKIVLVSEKPSICCTGDDLSTTKLEALKVCEEKRVNALIALDGLATSKGDYFVATPTNIRVVQPQISSEIWETRTSNRRVFSLIQYAREASGPNATNLQTETTVLVAIVGSKMPPRRSRNNKIFSIWRLTDLTTVGTGSLTGPNVSLFLFGACHEKLWKHPEGTVIAILKPKILPPSENDKYAGNGLVNVSITVDSAPFVMLLGMSPDLAHCAGTTKAGNPCSRIVNKNACKYCDFHVKSAYISASQNRAGFATRSISKPEIGQGRAAYMSLNASSAVTSQSGFSLQHPLTMPTSCSRDIGPQGQNVKSSRVSLNISKLSSAGYKIDSSTVTLTTASNNPNVSTSLSKPEEAFVSSLARPSRGSLNLLRHLEDAHKSGSGPLGTARRPSIISVSPIKPKSDETFATFFKGAKKLATQPKPQLGRGLQGTFVDLGPVSIQPGASALLQSLPSFPSPLDAARQRAVSLVKARGGIYGMLQADKEKTRKRISEVIEKSMAKKARPSPLDQILGSASSSKENLDPVPQKTPEVSQKGPSFCERIKKKREELVKLVSQGSGHSELAVANEDNASKRMLCRLEARDQIEEKLLNQHEQECQVVTCLDCQYRSMRVGKNCRKEGHKLEFSTGIRRFFACRKCKTRTVTLDRYPNFECINCGESLFEKDYAIAKRKGPKLVGEKLVIRGIEEKFLS</sequence>
<comment type="similarity">
    <text evidence="2">Belongs to the MCM10 family.</text>
</comment>
<dbReference type="PANTHER" id="PTHR13454">
    <property type="entry name" value="PROTEIN MCM10 HOMOLOG"/>
    <property type="match status" value="1"/>
</dbReference>
<keyword evidence="7" id="KW-0862">Zinc</keyword>
<dbReference type="Proteomes" id="UP000321570">
    <property type="component" value="Unassembled WGS sequence"/>
</dbReference>
<feature type="region of interest" description="Disordered" evidence="9">
    <location>
        <begin position="624"/>
        <end position="662"/>
    </location>
</feature>
<dbReference type="GO" id="GO:0043596">
    <property type="term" value="C:nuclear replication fork"/>
    <property type="evidence" value="ECO:0007669"/>
    <property type="project" value="TreeGrafter"/>
</dbReference>
<evidence type="ECO:0000256" key="8">
    <source>
        <dbReference type="ARBA" id="ARBA00023242"/>
    </source>
</evidence>
<organism evidence="11 12">
    <name type="scientific">Hymenolepis diminuta</name>
    <name type="common">Rat tapeworm</name>
    <dbReference type="NCBI Taxonomy" id="6216"/>
    <lineage>
        <taxon>Eukaryota</taxon>
        <taxon>Metazoa</taxon>
        <taxon>Spiralia</taxon>
        <taxon>Lophotrochozoa</taxon>
        <taxon>Platyhelminthes</taxon>
        <taxon>Cestoda</taxon>
        <taxon>Eucestoda</taxon>
        <taxon>Cyclophyllidea</taxon>
        <taxon>Hymenolepididae</taxon>
        <taxon>Hymenolepis</taxon>
    </lineage>
</organism>
<dbReference type="Pfam" id="PF09329">
    <property type="entry name" value="zf-primase"/>
    <property type="match status" value="1"/>
</dbReference>
<evidence type="ECO:0000259" key="10">
    <source>
        <dbReference type="SMART" id="SM01280"/>
    </source>
</evidence>
<evidence type="ECO:0000313" key="11">
    <source>
        <dbReference type="EMBL" id="VUZ46242.1"/>
    </source>
</evidence>
<evidence type="ECO:0000256" key="5">
    <source>
        <dbReference type="ARBA" id="ARBA00022723"/>
    </source>
</evidence>
<dbReference type="AlphaFoldDB" id="A0A564YG19"/>